<keyword evidence="4" id="KW-0325">Glycoprotein</keyword>
<dbReference type="Pfam" id="PF13927">
    <property type="entry name" value="Ig_3"/>
    <property type="match status" value="1"/>
</dbReference>
<evidence type="ECO:0000256" key="2">
    <source>
        <dbReference type="ARBA" id="ARBA00022729"/>
    </source>
</evidence>
<dbReference type="InterPro" id="IPR024303">
    <property type="entry name" value="NK_rcpt_2B4_Ig_dom"/>
</dbReference>
<keyword evidence="9" id="KW-1185">Reference proteome</keyword>
<keyword evidence="6" id="KW-0812">Transmembrane</keyword>
<dbReference type="GO" id="GO:0002323">
    <property type="term" value="P:natural killer cell activation involved in immune response"/>
    <property type="evidence" value="ECO:0007669"/>
    <property type="project" value="TreeGrafter"/>
</dbReference>
<evidence type="ECO:0000313" key="10">
    <source>
        <dbReference type="RefSeq" id="XP_020835873.1"/>
    </source>
</evidence>
<evidence type="ECO:0000256" key="1">
    <source>
        <dbReference type="ARBA" id="ARBA00004370"/>
    </source>
</evidence>
<name>A0A6P5JR88_PHACI</name>
<dbReference type="GeneID" id="110203750"/>
<dbReference type="RefSeq" id="XP_020835873.1">
    <property type="nucleotide sequence ID" value="XM_020980214.1"/>
</dbReference>
<organism evidence="9 10">
    <name type="scientific">Phascolarctos cinereus</name>
    <name type="common">Koala</name>
    <dbReference type="NCBI Taxonomy" id="38626"/>
    <lineage>
        <taxon>Eukaryota</taxon>
        <taxon>Metazoa</taxon>
        <taxon>Chordata</taxon>
        <taxon>Craniata</taxon>
        <taxon>Vertebrata</taxon>
        <taxon>Euteleostomi</taxon>
        <taxon>Mammalia</taxon>
        <taxon>Metatheria</taxon>
        <taxon>Diprotodontia</taxon>
        <taxon>Phascolarctidae</taxon>
        <taxon>Phascolarctos</taxon>
    </lineage>
</organism>
<accession>A0A6P5JR88</accession>
<evidence type="ECO:0000256" key="6">
    <source>
        <dbReference type="SAM" id="Phobius"/>
    </source>
</evidence>
<keyword evidence="10" id="KW-0675">Receptor</keyword>
<dbReference type="CDD" id="cd00096">
    <property type="entry name" value="Ig"/>
    <property type="match status" value="1"/>
</dbReference>
<feature type="chain" id="PRO_5027580432" evidence="7">
    <location>
        <begin position="23"/>
        <end position="372"/>
    </location>
</feature>
<dbReference type="InterPro" id="IPR013783">
    <property type="entry name" value="Ig-like_fold"/>
</dbReference>
<dbReference type="InterPro" id="IPR015631">
    <property type="entry name" value="CD2/SLAM_rcpt"/>
</dbReference>
<dbReference type="AlphaFoldDB" id="A0A6P5JR88"/>
<dbReference type="PROSITE" id="PS50835">
    <property type="entry name" value="IG_LIKE"/>
    <property type="match status" value="1"/>
</dbReference>
<gene>
    <name evidence="10" type="primary">CD244</name>
</gene>
<dbReference type="InterPro" id="IPR007110">
    <property type="entry name" value="Ig-like_dom"/>
</dbReference>
<evidence type="ECO:0000256" key="7">
    <source>
        <dbReference type="SAM" id="SignalP"/>
    </source>
</evidence>
<dbReference type="PANTHER" id="PTHR12080:SF56">
    <property type="entry name" value="NATURAL KILLER CELL RECEPTOR 2B4"/>
    <property type="match status" value="1"/>
</dbReference>
<dbReference type="PANTHER" id="PTHR12080">
    <property type="entry name" value="SIGNALING LYMPHOCYTIC ACTIVATION MOLECULE"/>
    <property type="match status" value="1"/>
</dbReference>
<keyword evidence="2 7" id="KW-0732">Signal</keyword>
<dbReference type="InParanoid" id="A0A6P5JR88"/>
<evidence type="ECO:0000256" key="4">
    <source>
        <dbReference type="ARBA" id="ARBA00023180"/>
    </source>
</evidence>
<feature type="transmembrane region" description="Helical" evidence="6">
    <location>
        <begin position="233"/>
        <end position="258"/>
    </location>
</feature>
<dbReference type="InterPro" id="IPR036179">
    <property type="entry name" value="Ig-like_dom_sf"/>
</dbReference>
<dbReference type="Pfam" id="PF11465">
    <property type="entry name" value="Receptor_2B4"/>
    <property type="match status" value="1"/>
</dbReference>
<keyword evidence="3 6" id="KW-0472">Membrane</keyword>
<dbReference type="Gene3D" id="2.60.40.10">
    <property type="entry name" value="Immunoglobulins"/>
    <property type="match status" value="2"/>
</dbReference>
<keyword evidence="6" id="KW-1133">Transmembrane helix</keyword>
<feature type="domain" description="Ig-like" evidence="8">
    <location>
        <begin position="139"/>
        <end position="218"/>
    </location>
</feature>
<dbReference type="CTD" id="51744"/>
<evidence type="ECO:0000256" key="3">
    <source>
        <dbReference type="ARBA" id="ARBA00023136"/>
    </source>
</evidence>
<feature type="region of interest" description="Disordered" evidence="5">
    <location>
        <begin position="267"/>
        <end position="294"/>
    </location>
</feature>
<dbReference type="SUPFAM" id="SSF48726">
    <property type="entry name" value="Immunoglobulin"/>
    <property type="match status" value="2"/>
</dbReference>
<dbReference type="GO" id="GO:0009897">
    <property type="term" value="C:external side of plasma membrane"/>
    <property type="evidence" value="ECO:0007669"/>
    <property type="project" value="TreeGrafter"/>
</dbReference>
<feature type="signal peptide" evidence="7">
    <location>
        <begin position="1"/>
        <end position="22"/>
    </location>
</feature>
<sequence length="372" mass="42709">MLWKAFTPLIFLVMLQNQGTSGSDMKIMSIAVIMGSHIKLQPVWIQQYSESIQFIWFVKLSSTQEKFRILSWTDDSKVTFEAEQFKNRVDVKTENLTLFINPAQKNDSGLYFMEITSQSGQVFNTNSFQVSVFDPVQNPKIQVTEESWNNTLCHVNLSCFVQGNDNLTYTWYRGREQIKSPGKHSHVQLHIQAKNTENSYTCNASNPVSSGSHTINLTWVCASPVYNSTQESWLLLVLGFSVIPLVILLLGTLVYLYVTRKRKKRRKKATDMNMMSYEKISHDKPRRNQAQNHCETEEGNTLYSVVQFPEQLPASSPASQDKTVYSSVQSCKHQPFSKQVSPNSSHSATIYQEVQRPKRLSYKELEVFHIYS</sequence>
<reference evidence="10" key="1">
    <citation type="submission" date="2025-08" db="UniProtKB">
        <authorList>
            <consortium name="RefSeq"/>
        </authorList>
    </citation>
    <scope>IDENTIFICATION</scope>
    <source>
        <tissue evidence="10">Spleen</tissue>
    </source>
</reference>
<protein>
    <submittedName>
        <fullName evidence="10">Natural killer cell receptor 2B4 isoform X1</fullName>
    </submittedName>
</protein>
<proteinExistence type="predicted"/>
<comment type="subcellular location">
    <subcellularLocation>
        <location evidence="1">Membrane</location>
    </subcellularLocation>
</comment>
<dbReference type="Proteomes" id="UP000515140">
    <property type="component" value="Unplaced"/>
</dbReference>
<evidence type="ECO:0000313" key="9">
    <source>
        <dbReference type="Proteomes" id="UP000515140"/>
    </source>
</evidence>
<dbReference type="GO" id="GO:0042288">
    <property type="term" value="F:MHC class I protein binding"/>
    <property type="evidence" value="ECO:0007669"/>
    <property type="project" value="TreeGrafter"/>
</dbReference>
<dbReference type="FunCoup" id="A0A6P5JR88">
    <property type="interactions" value="496"/>
</dbReference>
<evidence type="ECO:0000259" key="8">
    <source>
        <dbReference type="PROSITE" id="PS50835"/>
    </source>
</evidence>
<dbReference type="KEGG" id="pcw:110203750"/>
<evidence type="ECO:0000256" key="5">
    <source>
        <dbReference type="SAM" id="MobiDB-lite"/>
    </source>
</evidence>